<evidence type="ECO:0000313" key="3">
    <source>
        <dbReference type="Proteomes" id="UP000184076"/>
    </source>
</evidence>
<gene>
    <name evidence="2" type="ORF">SAMN02745206_03318</name>
</gene>
<dbReference type="OrthoDB" id="5365502at2"/>
<feature type="chain" id="PRO_5013200392" description="Spondin_N" evidence="1">
    <location>
        <begin position="23"/>
        <end position="188"/>
    </location>
</feature>
<dbReference type="RefSeq" id="WP_143156532.1">
    <property type="nucleotide sequence ID" value="NZ_FQVB01000043.1"/>
</dbReference>
<protein>
    <recommendedName>
        <fullName evidence="4">Spondin_N</fullName>
    </recommendedName>
</protein>
<proteinExistence type="predicted"/>
<dbReference type="STRING" id="1121391.SAMN02745206_03318"/>
<dbReference type="InterPro" id="IPR036610">
    <property type="entry name" value="PEBP-like_sf"/>
</dbReference>
<dbReference type="EMBL" id="FQVB01000043">
    <property type="protein sequence ID" value="SHG12949.1"/>
    <property type="molecule type" value="Genomic_DNA"/>
</dbReference>
<dbReference type="Proteomes" id="UP000184076">
    <property type="component" value="Unassembled WGS sequence"/>
</dbReference>
<name>A0A1M5HAE0_9BACT</name>
<evidence type="ECO:0000256" key="1">
    <source>
        <dbReference type="SAM" id="SignalP"/>
    </source>
</evidence>
<keyword evidence="3" id="KW-1185">Reference proteome</keyword>
<dbReference type="AlphaFoldDB" id="A0A1M5HAE0"/>
<feature type="signal peptide" evidence="1">
    <location>
        <begin position="1"/>
        <end position="22"/>
    </location>
</feature>
<reference evidence="3" key="1">
    <citation type="submission" date="2016-11" db="EMBL/GenBank/DDBJ databases">
        <authorList>
            <person name="Varghese N."/>
            <person name="Submissions S."/>
        </authorList>
    </citation>
    <scope>NUCLEOTIDE SEQUENCE [LARGE SCALE GENOMIC DNA]</scope>
    <source>
        <strain evidence="3">DSM 9756</strain>
    </source>
</reference>
<keyword evidence="1" id="KW-0732">Signal</keyword>
<dbReference type="PROSITE" id="PS51257">
    <property type="entry name" value="PROKAR_LIPOPROTEIN"/>
    <property type="match status" value="1"/>
</dbReference>
<evidence type="ECO:0008006" key="4">
    <source>
        <dbReference type="Google" id="ProtNLM"/>
    </source>
</evidence>
<organism evidence="2 3">
    <name type="scientific">Desulfacinum infernum DSM 9756</name>
    <dbReference type="NCBI Taxonomy" id="1121391"/>
    <lineage>
        <taxon>Bacteria</taxon>
        <taxon>Pseudomonadati</taxon>
        <taxon>Thermodesulfobacteriota</taxon>
        <taxon>Syntrophobacteria</taxon>
        <taxon>Syntrophobacterales</taxon>
        <taxon>Syntrophobacteraceae</taxon>
        <taxon>Desulfacinum</taxon>
    </lineage>
</organism>
<dbReference type="Gene3D" id="3.90.280.10">
    <property type="entry name" value="PEBP-like"/>
    <property type="match status" value="1"/>
</dbReference>
<sequence length="188" mass="20452">MNIKKSCQITVTLLGVIILACACSTTGNYMEAANIVTLDVHFADPNWNGKRIPDGQQCLRFGGNGSTPRLIVSNIPSEANALIFEYSDRDYLPMANGGHGKIGFRIPKETQEVIVPSVPGHTFDLPDGFFLVSAHRKPDWDKAGAYMPPCSGGRGNLYYVTVKAVTWPANQNEKPILLGKGKLILGVY</sequence>
<accession>A0A1M5HAE0</accession>
<evidence type="ECO:0000313" key="2">
    <source>
        <dbReference type="EMBL" id="SHG12949.1"/>
    </source>
</evidence>